<dbReference type="InterPro" id="IPR001251">
    <property type="entry name" value="CRAL-TRIO_dom"/>
</dbReference>
<proteinExistence type="predicted"/>
<dbReference type="PROSITE" id="PS50191">
    <property type="entry name" value="CRAL_TRIO"/>
    <property type="match status" value="1"/>
</dbReference>
<feature type="domain" description="CRAL-TRIO" evidence="1">
    <location>
        <begin position="87"/>
        <end position="257"/>
    </location>
</feature>
<dbReference type="VEuPathDB" id="VectorBase:LLONM1_005993"/>
<dbReference type="Gene3D" id="1.10.8.20">
    <property type="entry name" value="N-terminal domain of phosphatidylinositol transfer protein sec14p"/>
    <property type="match status" value="1"/>
</dbReference>
<dbReference type="PANTHER" id="PTHR10174">
    <property type="entry name" value="ALPHA-TOCOPHEROL TRANSFER PROTEIN-RELATED"/>
    <property type="match status" value="1"/>
</dbReference>
<dbReference type="Proteomes" id="UP000092461">
    <property type="component" value="Unassembled WGS sequence"/>
</dbReference>
<dbReference type="EMBL" id="AJWK01029765">
    <property type="status" value="NOT_ANNOTATED_CDS"/>
    <property type="molecule type" value="Genomic_DNA"/>
</dbReference>
<dbReference type="InterPro" id="IPR036273">
    <property type="entry name" value="CRAL/TRIO_N_dom_sf"/>
</dbReference>
<evidence type="ECO:0000313" key="2">
    <source>
        <dbReference type="EnsemblMetazoa" id="LLOJ008761-PA"/>
    </source>
</evidence>
<sequence length="310" mass="35808">MPNIRPLPEALAQKAAKELNEVPERIDEDLATLRTWIAKQPHLKARTDDQFLVAFLRGCKYSLERAKQKIDLFYSVRSNFKDIMSDRDPMSEKNLDIIRLGVGLPLPNTITPDGPRIILIRPGVYEADKYDILDVMRISIMANDISMLEDDHMMVAGQMGILDLSNVTMAHFLQFSPTLVKKMTVMNQEALPIRLKGFHYINTPAGFETVYNLFRKFLNEKNRNRLHVHGDNLESLYEHIPKKLLPKEYGGEAGSVKELTVKWEKKFMDYRDYFLEEAKYGTDEKKRPGRPKTEETIFGIDGSFRKLNVD</sequence>
<dbReference type="PANTHER" id="PTHR10174:SF216">
    <property type="entry name" value="CRAL-TRIO DOMAIN-CONTAINING PROTEIN-RELATED"/>
    <property type="match status" value="1"/>
</dbReference>
<dbReference type="GO" id="GO:0016020">
    <property type="term" value="C:membrane"/>
    <property type="evidence" value="ECO:0007669"/>
    <property type="project" value="TreeGrafter"/>
</dbReference>
<dbReference type="PRINTS" id="PR00180">
    <property type="entry name" value="CRETINALDHBP"/>
</dbReference>
<keyword evidence="3" id="KW-1185">Reference proteome</keyword>
<protein>
    <recommendedName>
        <fullName evidence="1">CRAL-TRIO domain-containing protein</fullName>
    </recommendedName>
</protein>
<dbReference type="Gene3D" id="1.20.5.1200">
    <property type="entry name" value="Alpha-tocopherol transfer"/>
    <property type="match status" value="1"/>
</dbReference>
<reference evidence="2" key="1">
    <citation type="submission" date="2020-05" db="UniProtKB">
        <authorList>
            <consortium name="EnsemblMetazoa"/>
        </authorList>
    </citation>
    <scope>IDENTIFICATION</scope>
    <source>
        <strain evidence="2">Jacobina</strain>
    </source>
</reference>
<evidence type="ECO:0000259" key="1">
    <source>
        <dbReference type="PROSITE" id="PS50191"/>
    </source>
</evidence>
<dbReference type="SUPFAM" id="SSF52087">
    <property type="entry name" value="CRAL/TRIO domain"/>
    <property type="match status" value="1"/>
</dbReference>
<dbReference type="InterPro" id="IPR036865">
    <property type="entry name" value="CRAL-TRIO_dom_sf"/>
</dbReference>
<name>A0A1B0CUX6_LUTLO</name>
<dbReference type="EnsemblMetazoa" id="LLOJ008761-RA">
    <property type="protein sequence ID" value="LLOJ008761-PA"/>
    <property type="gene ID" value="LLOJ008761"/>
</dbReference>
<dbReference type="GO" id="GO:1902936">
    <property type="term" value="F:phosphatidylinositol bisphosphate binding"/>
    <property type="evidence" value="ECO:0007669"/>
    <property type="project" value="TreeGrafter"/>
</dbReference>
<dbReference type="VEuPathDB" id="VectorBase:LLOJ008761"/>
<dbReference type="SUPFAM" id="SSF46938">
    <property type="entry name" value="CRAL/TRIO N-terminal domain"/>
    <property type="match status" value="1"/>
</dbReference>
<dbReference type="Pfam" id="PF00650">
    <property type="entry name" value="CRAL_TRIO"/>
    <property type="match status" value="1"/>
</dbReference>
<accession>A0A1B0CUX6</accession>
<dbReference type="InterPro" id="IPR011074">
    <property type="entry name" value="CRAL/TRIO_N_dom"/>
</dbReference>
<evidence type="ECO:0000313" key="3">
    <source>
        <dbReference type="Proteomes" id="UP000092461"/>
    </source>
</evidence>
<dbReference type="SMART" id="SM00516">
    <property type="entry name" value="SEC14"/>
    <property type="match status" value="1"/>
</dbReference>
<dbReference type="SMART" id="SM01100">
    <property type="entry name" value="CRAL_TRIO_N"/>
    <property type="match status" value="1"/>
</dbReference>
<organism evidence="2 3">
    <name type="scientific">Lutzomyia longipalpis</name>
    <name type="common">Sand fly</name>
    <dbReference type="NCBI Taxonomy" id="7200"/>
    <lineage>
        <taxon>Eukaryota</taxon>
        <taxon>Metazoa</taxon>
        <taxon>Ecdysozoa</taxon>
        <taxon>Arthropoda</taxon>
        <taxon>Hexapoda</taxon>
        <taxon>Insecta</taxon>
        <taxon>Pterygota</taxon>
        <taxon>Neoptera</taxon>
        <taxon>Endopterygota</taxon>
        <taxon>Diptera</taxon>
        <taxon>Nematocera</taxon>
        <taxon>Psychodoidea</taxon>
        <taxon>Psychodidae</taxon>
        <taxon>Lutzomyia</taxon>
        <taxon>Lutzomyia</taxon>
    </lineage>
</organism>
<dbReference type="Gene3D" id="3.40.525.10">
    <property type="entry name" value="CRAL-TRIO lipid binding domain"/>
    <property type="match status" value="1"/>
</dbReference>
<dbReference type="CDD" id="cd00170">
    <property type="entry name" value="SEC14"/>
    <property type="match status" value="1"/>
</dbReference>
<dbReference type="AlphaFoldDB" id="A0A1B0CUX6"/>